<dbReference type="Pfam" id="PF02517">
    <property type="entry name" value="Rce1-like"/>
    <property type="match status" value="1"/>
</dbReference>
<dbReference type="GO" id="GO:0008237">
    <property type="term" value="F:metallopeptidase activity"/>
    <property type="evidence" value="ECO:0007669"/>
    <property type="project" value="UniProtKB-KW"/>
</dbReference>
<sequence length="293" mass="31704">MSFDTPFILTFGTLAAAVLSLWLPAPALRGKNDWLWAPLLALAALLGVANGFLEWQAPLWLLLFAALAVLARDTRQTWLRIPLLLATCIAPLLFAAHRFPGFHNPVLASGLQFSPGAPPFNLHVNFDMAAVGVILMGVFCPRARTVADWTGMLRRTWPITLSTLIVVLGLGLLLGYVRPDPKWTPYSLAFLCGNLLFTCVTEEAFFRGVIFAALARRMAAWRFGPAAAAIVSALLFGAAHARGGMTLVLLATIAGLHYAAAYARSARIEGAILTHFALNAVHFVCFTYPYLAG</sequence>
<reference evidence="3 4" key="1">
    <citation type="submission" date="2020-04" db="EMBL/GenBank/DDBJ databases">
        <title>Genome sequencing of novel species.</title>
        <authorList>
            <person name="Heo J."/>
            <person name="Kim S.-J."/>
            <person name="Kim J.-S."/>
            <person name="Hong S.-B."/>
            <person name="Kwon S.-W."/>
        </authorList>
    </citation>
    <scope>NUCLEOTIDE SEQUENCE [LARGE SCALE GENOMIC DNA]</scope>
    <source>
        <strain evidence="3 4">GN2-R2</strain>
    </source>
</reference>
<dbReference type="EMBL" id="CP051685">
    <property type="protein sequence ID" value="QJD99549.1"/>
    <property type="molecule type" value="Genomic_DNA"/>
</dbReference>
<dbReference type="PANTHER" id="PTHR36435">
    <property type="entry name" value="SLR1288 PROTEIN"/>
    <property type="match status" value="1"/>
</dbReference>
<evidence type="ECO:0000259" key="2">
    <source>
        <dbReference type="Pfam" id="PF02517"/>
    </source>
</evidence>
<keyword evidence="3" id="KW-0645">Protease</keyword>
<evidence type="ECO:0000313" key="3">
    <source>
        <dbReference type="EMBL" id="QJD99549.1"/>
    </source>
</evidence>
<feature type="transmembrane region" description="Helical" evidence="1">
    <location>
        <begin position="59"/>
        <end position="74"/>
    </location>
</feature>
<feature type="transmembrane region" description="Helical" evidence="1">
    <location>
        <begin position="270"/>
        <end position="291"/>
    </location>
</feature>
<feature type="transmembrane region" description="Helical" evidence="1">
    <location>
        <begin position="183"/>
        <end position="206"/>
    </location>
</feature>
<feature type="transmembrane region" description="Helical" evidence="1">
    <location>
        <begin position="159"/>
        <end position="177"/>
    </location>
</feature>
<dbReference type="PANTHER" id="PTHR36435:SF1">
    <property type="entry name" value="CAAX AMINO TERMINAL PROTEASE FAMILY PROTEIN"/>
    <property type="match status" value="1"/>
</dbReference>
<accession>A0A7Z2VUV7</accession>
<dbReference type="GO" id="GO:0004175">
    <property type="term" value="F:endopeptidase activity"/>
    <property type="evidence" value="ECO:0007669"/>
    <property type="project" value="UniProtKB-ARBA"/>
</dbReference>
<dbReference type="Proteomes" id="UP000502415">
    <property type="component" value="Chromosome"/>
</dbReference>
<keyword evidence="1" id="KW-0472">Membrane</keyword>
<dbReference type="KEGG" id="mfy:HH212_05520"/>
<dbReference type="GO" id="GO:0080120">
    <property type="term" value="P:CAAX-box protein maturation"/>
    <property type="evidence" value="ECO:0007669"/>
    <property type="project" value="UniProtKB-ARBA"/>
</dbReference>
<feature type="domain" description="CAAX prenyl protease 2/Lysostaphin resistance protein A-like" evidence="2">
    <location>
        <begin position="187"/>
        <end position="281"/>
    </location>
</feature>
<feature type="transmembrane region" description="Helical" evidence="1">
    <location>
        <begin position="6"/>
        <end position="23"/>
    </location>
</feature>
<organism evidence="3 4">
    <name type="scientific">Massilia forsythiae</name>
    <dbReference type="NCBI Taxonomy" id="2728020"/>
    <lineage>
        <taxon>Bacteria</taxon>
        <taxon>Pseudomonadati</taxon>
        <taxon>Pseudomonadota</taxon>
        <taxon>Betaproteobacteria</taxon>
        <taxon>Burkholderiales</taxon>
        <taxon>Oxalobacteraceae</taxon>
        <taxon>Telluria group</taxon>
        <taxon>Massilia</taxon>
    </lineage>
</organism>
<feature type="transmembrane region" description="Helical" evidence="1">
    <location>
        <begin position="81"/>
        <end position="100"/>
    </location>
</feature>
<dbReference type="AlphaFoldDB" id="A0A7Z2VUV7"/>
<protein>
    <submittedName>
        <fullName evidence="3">CPBP family intramembrane metalloprotease</fullName>
    </submittedName>
</protein>
<dbReference type="RefSeq" id="WP_169434474.1">
    <property type="nucleotide sequence ID" value="NZ_CP051685.1"/>
</dbReference>
<dbReference type="InterPro" id="IPR003675">
    <property type="entry name" value="Rce1/LyrA-like_dom"/>
</dbReference>
<keyword evidence="3" id="KW-0378">Hydrolase</keyword>
<evidence type="ECO:0000313" key="4">
    <source>
        <dbReference type="Proteomes" id="UP000502415"/>
    </source>
</evidence>
<keyword evidence="1" id="KW-0812">Transmembrane</keyword>
<dbReference type="GO" id="GO:0006508">
    <property type="term" value="P:proteolysis"/>
    <property type="evidence" value="ECO:0007669"/>
    <property type="project" value="UniProtKB-KW"/>
</dbReference>
<proteinExistence type="predicted"/>
<name>A0A7Z2VUV7_9BURK</name>
<feature type="transmembrane region" description="Helical" evidence="1">
    <location>
        <begin position="245"/>
        <end position="263"/>
    </location>
</feature>
<keyword evidence="1" id="KW-1133">Transmembrane helix</keyword>
<feature type="transmembrane region" description="Helical" evidence="1">
    <location>
        <begin position="120"/>
        <end position="139"/>
    </location>
</feature>
<feature type="transmembrane region" description="Helical" evidence="1">
    <location>
        <begin position="218"/>
        <end position="239"/>
    </location>
</feature>
<gene>
    <name evidence="3" type="ORF">HH212_05520</name>
</gene>
<keyword evidence="4" id="KW-1185">Reference proteome</keyword>
<evidence type="ECO:0000256" key="1">
    <source>
        <dbReference type="SAM" id="Phobius"/>
    </source>
</evidence>
<keyword evidence="3" id="KW-0482">Metalloprotease</keyword>
<dbReference type="InterPro" id="IPR052710">
    <property type="entry name" value="CAAX_protease"/>
</dbReference>